<name>A0A813MIW1_ADIRI</name>
<accession>A0A813MIW1</accession>
<evidence type="ECO:0000313" key="5">
    <source>
        <dbReference type="Proteomes" id="UP000663852"/>
    </source>
</evidence>
<feature type="signal peptide" evidence="1">
    <location>
        <begin position="1"/>
        <end position="23"/>
    </location>
</feature>
<evidence type="ECO:0000256" key="1">
    <source>
        <dbReference type="SAM" id="SignalP"/>
    </source>
</evidence>
<keyword evidence="4" id="KW-1185">Reference proteome</keyword>
<protein>
    <submittedName>
        <fullName evidence="2">Uncharacterized protein</fullName>
    </submittedName>
</protein>
<organism evidence="2 5">
    <name type="scientific">Adineta ricciae</name>
    <name type="common">Rotifer</name>
    <dbReference type="NCBI Taxonomy" id="249248"/>
    <lineage>
        <taxon>Eukaryota</taxon>
        <taxon>Metazoa</taxon>
        <taxon>Spiralia</taxon>
        <taxon>Gnathifera</taxon>
        <taxon>Rotifera</taxon>
        <taxon>Eurotatoria</taxon>
        <taxon>Bdelloidea</taxon>
        <taxon>Adinetida</taxon>
        <taxon>Adinetidae</taxon>
        <taxon>Adineta</taxon>
    </lineage>
</organism>
<evidence type="ECO:0000313" key="2">
    <source>
        <dbReference type="EMBL" id="CAF0724354.1"/>
    </source>
</evidence>
<proteinExistence type="predicted"/>
<dbReference type="AlphaFoldDB" id="A0A813MIW1"/>
<dbReference type="EMBL" id="CAJNOR010001345">
    <property type="protein sequence ID" value="CAF1126033.1"/>
    <property type="molecule type" value="Genomic_DNA"/>
</dbReference>
<evidence type="ECO:0000313" key="3">
    <source>
        <dbReference type="EMBL" id="CAF1126033.1"/>
    </source>
</evidence>
<sequence length="113" mass="12288">MKLLILYLLLCVLVALNVHQTAAVIGTMDEMSDSDPSMMTGDDQREDESRVKVPVGNVHHMGQTRANVRMPAKNKAKKRPCGWINFADSNFATGDVNVDVGGFGIINGRINGC</sequence>
<feature type="chain" id="PRO_5036222364" evidence="1">
    <location>
        <begin position="24"/>
        <end position="113"/>
    </location>
</feature>
<keyword evidence="1" id="KW-0732">Signal</keyword>
<gene>
    <name evidence="2" type="ORF">EDS130_LOCUS605</name>
    <name evidence="3" type="ORF">XAT740_LOCUS19645</name>
</gene>
<comment type="caution">
    <text evidence="2">The sequence shown here is derived from an EMBL/GenBank/DDBJ whole genome shotgun (WGS) entry which is preliminary data.</text>
</comment>
<dbReference type="Proteomes" id="UP000663852">
    <property type="component" value="Unassembled WGS sequence"/>
</dbReference>
<dbReference type="EMBL" id="CAJNOJ010000001">
    <property type="protein sequence ID" value="CAF0724354.1"/>
    <property type="molecule type" value="Genomic_DNA"/>
</dbReference>
<evidence type="ECO:0000313" key="4">
    <source>
        <dbReference type="Proteomes" id="UP000663828"/>
    </source>
</evidence>
<dbReference type="Proteomes" id="UP000663828">
    <property type="component" value="Unassembled WGS sequence"/>
</dbReference>
<reference evidence="2" key="1">
    <citation type="submission" date="2021-02" db="EMBL/GenBank/DDBJ databases">
        <authorList>
            <person name="Nowell W R."/>
        </authorList>
    </citation>
    <scope>NUCLEOTIDE SEQUENCE</scope>
</reference>